<gene>
    <name evidence="3" type="ORF">HMPREF0762_00532</name>
</gene>
<dbReference type="PANTHER" id="PTHR33219:SF14">
    <property type="entry name" value="PROTEIN COFACTOR ASSEMBLY OF COMPLEX C SUBUNIT B CCB3, CHLOROPLASTIC-RELATED"/>
    <property type="match status" value="1"/>
</dbReference>
<comment type="caution">
    <text evidence="3">The sequence shown here is derived from an EMBL/GenBank/DDBJ whole genome shotgun (WGS) entry which is preliminary data.</text>
</comment>
<accession>D0WF25</accession>
<dbReference type="HOGENOM" id="CLU_136788_4_0_11"/>
<feature type="transmembrane region" description="Helical" evidence="2">
    <location>
        <begin position="7"/>
        <end position="28"/>
    </location>
</feature>
<protein>
    <submittedName>
        <fullName evidence="3">YGGT family protein</fullName>
    </submittedName>
</protein>
<proteinExistence type="inferred from homology"/>
<name>D0WF25_SLAES</name>
<evidence type="ECO:0000313" key="4">
    <source>
        <dbReference type="Proteomes" id="UP000006001"/>
    </source>
</evidence>
<dbReference type="Proteomes" id="UP000006001">
    <property type="component" value="Unassembled WGS sequence"/>
</dbReference>
<keyword evidence="2" id="KW-0472">Membrane</keyword>
<dbReference type="STRING" id="649764.HMPREF0762_00532"/>
<dbReference type="RefSeq" id="WP_006361786.1">
    <property type="nucleotide sequence ID" value="NZ_GG700630.1"/>
</dbReference>
<dbReference type="PANTHER" id="PTHR33219">
    <property type="entry name" value="YLMG HOMOLOG PROTEIN 2, CHLOROPLASTIC"/>
    <property type="match status" value="1"/>
</dbReference>
<keyword evidence="2" id="KW-0812">Transmembrane</keyword>
<dbReference type="Pfam" id="PF02325">
    <property type="entry name" value="CCB3_YggT"/>
    <property type="match status" value="1"/>
</dbReference>
<keyword evidence="4" id="KW-1185">Reference proteome</keyword>
<reference evidence="3" key="1">
    <citation type="submission" date="2009-10" db="EMBL/GenBank/DDBJ databases">
        <authorList>
            <person name="Weinstock G."/>
            <person name="Sodergren E."/>
            <person name="Clifton S."/>
            <person name="Fulton L."/>
            <person name="Fulton B."/>
            <person name="Courtney L."/>
            <person name="Fronick C."/>
            <person name="Harrison M."/>
            <person name="Strong C."/>
            <person name="Farmer C."/>
            <person name="Delahaunty K."/>
            <person name="Markovic C."/>
            <person name="Hall O."/>
            <person name="Minx P."/>
            <person name="Tomlinson C."/>
            <person name="Mitreva M."/>
            <person name="Nelson J."/>
            <person name="Hou S."/>
            <person name="Wollam A."/>
            <person name="Pepin K.H."/>
            <person name="Johnson M."/>
            <person name="Bhonagiri V."/>
            <person name="Nash W.E."/>
            <person name="Warren W."/>
            <person name="Chinwalla A."/>
            <person name="Mardis E.R."/>
            <person name="Wilson R.K."/>
        </authorList>
    </citation>
    <scope>NUCLEOTIDE SEQUENCE [LARGE SCALE GENOMIC DNA]</scope>
    <source>
        <strain evidence="3">ATCC 700122</strain>
    </source>
</reference>
<dbReference type="EMBL" id="ACUX02000005">
    <property type="protein sequence ID" value="EEZ61895.1"/>
    <property type="molecule type" value="Genomic_DNA"/>
</dbReference>
<organism evidence="3 4">
    <name type="scientific">Slackia exigua (strain ATCC 700122 / DSM 15923 / CIP 105133 / JCM 11022 / KCTC 5966 / S-7)</name>
    <dbReference type="NCBI Taxonomy" id="649764"/>
    <lineage>
        <taxon>Bacteria</taxon>
        <taxon>Bacillati</taxon>
        <taxon>Actinomycetota</taxon>
        <taxon>Coriobacteriia</taxon>
        <taxon>Eggerthellales</taxon>
        <taxon>Eggerthellaceae</taxon>
        <taxon>Slackia</taxon>
    </lineage>
</organism>
<evidence type="ECO:0000313" key="3">
    <source>
        <dbReference type="EMBL" id="EEZ61895.1"/>
    </source>
</evidence>
<dbReference type="OrthoDB" id="9806665at2"/>
<comment type="similarity">
    <text evidence="1">Belongs to the YggT family.</text>
</comment>
<keyword evidence="2" id="KW-1133">Transmembrane helix</keyword>
<dbReference type="InterPro" id="IPR003425">
    <property type="entry name" value="CCB3/YggT"/>
</dbReference>
<dbReference type="GO" id="GO:0016020">
    <property type="term" value="C:membrane"/>
    <property type="evidence" value="ECO:0007669"/>
    <property type="project" value="InterPro"/>
</dbReference>
<feature type="transmembrane region" description="Helical" evidence="2">
    <location>
        <begin position="65"/>
        <end position="84"/>
    </location>
</feature>
<evidence type="ECO:0000256" key="1">
    <source>
        <dbReference type="ARBA" id="ARBA00010894"/>
    </source>
</evidence>
<dbReference type="GeneID" id="85007152"/>
<dbReference type="eggNOG" id="COG0762">
    <property type="taxonomic scope" value="Bacteria"/>
</dbReference>
<evidence type="ECO:0000256" key="2">
    <source>
        <dbReference type="SAM" id="Phobius"/>
    </source>
</evidence>
<sequence>MHTIQYLIVSIVDVYSFILFVYIIMSWIPMKSGFIADVDAALGRICDPYLGIFRRVIPPIGMVDVSPILAFVVLQLVARLVVAIL</sequence>
<dbReference type="AlphaFoldDB" id="D0WF25"/>